<dbReference type="GO" id="GO:0000462">
    <property type="term" value="P:maturation of SSU-rRNA from tricistronic rRNA transcript (SSU-rRNA, 5.8S rRNA, LSU-rRNA)"/>
    <property type="evidence" value="ECO:0007669"/>
    <property type="project" value="InterPro"/>
</dbReference>
<dbReference type="GO" id="GO:0030515">
    <property type="term" value="F:snoRNA binding"/>
    <property type="evidence" value="ECO:0007669"/>
    <property type="project" value="InterPro"/>
</dbReference>
<evidence type="ECO:0000256" key="1">
    <source>
        <dbReference type="ARBA" id="ARBA00004604"/>
    </source>
</evidence>
<evidence type="ECO:0000256" key="3">
    <source>
        <dbReference type="ARBA" id="ARBA00022737"/>
    </source>
</evidence>
<dbReference type="InterPro" id="IPR055347">
    <property type="entry name" value="UTP6_N"/>
</dbReference>
<keyword evidence="7" id="KW-1185">Reference proteome</keyword>
<dbReference type="EMBL" id="JAAWWB010000010">
    <property type="protein sequence ID" value="KAG6773997.1"/>
    <property type="molecule type" value="Genomic_DNA"/>
</dbReference>
<dbReference type="Proteomes" id="UP000886885">
    <property type="component" value="Chromosome 5D"/>
</dbReference>
<dbReference type="OrthoDB" id="28112at2759"/>
<dbReference type="InterPro" id="IPR013949">
    <property type="entry name" value="Utp6"/>
</dbReference>
<keyword evidence="4" id="KW-0539">Nucleus</keyword>
<keyword evidence="2" id="KW-0698">rRNA processing</keyword>
<dbReference type="AlphaFoldDB" id="A0A8X7ZTQ0"/>
<dbReference type="PANTHER" id="PTHR23271">
    <property type="entry name" value="HEPATOCELLULAR CARCINOMA-ASSOCIATED ANTIGEN 66"/>
    <property type="match status" value="1"/>
</dbReference>
<comment type="caution">
    <text evidence="6">The sequence shown here is derived from an EMBL/GenBank/DDBJ whole genome shotgun (WGS) entry which is preliminary data.</text>
</comment>
<dbReference type="Pfam" id="PF08640">
    <property type="entry name" value="U3_assoc_6"/>
    <property type="match status" value="1"/>
</dbReference>
<feature type="domain" description="U3 small nucleolar RNA-associated protein 6 N-terminal" evidence="5">
    <location>
        <begin position="1"/>
        <end position="72"/>
    </location>
</feature>
<evidence type="ECO:0000313" key="7">
    <source>
        <dbReference type="Proteomes" id="UP000886885"/>
    </source>
</evidence>
<dbReference type="PANTHER" id="PTHR23271:SF1">
    <property type="entry name" value="U3 SMALL NUCLEOLAR RNA-ASSOCIATED PROTEIN 6 HOMOLOG"/>
    <property type="match status" value="1"/>
</dbReference>
<evidence type="ECO:0000256" key="4">
    <source>
        <dbReference type="ARBA" id="ARBA00023242"/>
    </source>
</evidence>
<evidence type="ECO:0000259" key="5">
    <source>
        <dbReference type="Pfam" id="PF08640"/>
    </source>
</evidence>
<reference evidence="6" key="1">
    <citation type="journal article" date="2020" name="bioRxiv">
        <title>Hybrid origin of Populus tomentosa Carr. identified through genome sequencing and phylogenomic analysis.</title>
        <authorList>
            <person name="An X."/>
            <person name="Gao K."/>
            <person name="Chen Z."/>
            <person name="Li J."/>
            <person name="Yang X."/>
            <person name="Yang X."/>
            <person name="Zhou J."/>
            <person name="Guo T."/>
            <person name="Zhao T."/>
            <person name="Huang S."/>
            <person name="Miao D."/>
            <person name="Khan W.U."/>
            <person name="Rao P."/>
            <person name="Ye M."/>
            <person name="Lei B."/>
            <person name="Liao W."/>
            <person name="Wang J."/>
            <person name="Ji L."/>
            <person name="Li Y."/>
            <person name="Guo B."/>
            <person name="Mustafa N.S."/>
            <person name="Li S."/>
            <person name="Yun Q."/>
            <person name="Keller S.R."/>
            <person name="Mao J."/>
            <person name="Zhang R."/>
            <person name="Strauss S.H."/>
        </authorList>
    </citation>
    <scope>NUCLEOTIDE SEQUENCE</scope>
    <source>
        <strain evidence="6">GM15</strain>
        <tissue evidence="6">Leaf</tissue>
    </source>
</reference>
<gene>
    <name evidence="6" type="ORF">POTOM_021346</name>
</gene>
<dbReference type="GO" id="GO:0032040">
    <property type="term" value="C:small-subunit processome"/>
    <property type="evidence" value="ECO:0007669"/>
    <property type="project" value="TreeGrafter"/>
</dbReference>
<dbReference type="GO" id="GO:0034388">
    <property type="term" value="C:Pwp2p-containing subcomplex of 90S preribosome"/>
    <property type="evidence" value="ECO:0007669"/>
    <property type="project" value="TreeGrafter"/>
</dbReference>
<organism evidence="6 7">
    <name type="scientific">Populus tomentosa</name>
    <name type="common">Chinese white poplar</name>
    <dbReference type="NCBI Taxonomy" id="118781"/>
    <lineage>
        <taxon>Eukaryota</taxon>
        <taxon>Viridiplantae</taxon>
        <taxon>Streptophyta</taxon>
        <taxon>Embryophyta</taxon>
        <taxon>Tracheophyta</taxon>
        <taxon>Spermatophyta</taxon>
        <taxon>Magnoliopsida</taxon>
        <taxon>eudicotyledons</taxon>
        <taxon>Gunneridae</taxon>
        <taxon>Pentapetalae</taxon>
        <taxon>rosids</taxon>
        <taxon>fabids</taxon>
        <taxon>Malpighiales</taxon>
        <taxon>Salicaceae</taxon>
        <taxon>Saliceae</taxon>
        <taxon>Populus</taxon>
    </lineage>
</organism>
<comment type="subcellular location">
    <subcellularLocation>
        <location evidence="1">Nucleus</location>
        <location evidence="1">Nucleolus</location>
    </subcellularLocation>
</comment>
<accession>A0A8X7ZTQ0</accession>
<name>A0A8X7ZTQ0_POPTO</name>
<proteinExistence type="predicted"/>
<protein>
    <recommendedName>
        <fullName evidence="5">U3 small nucleolar RNA-associated protein 6 N-terminal domain-containing protein</fullName>
    </recommendedName>
</protein>
<sequence length="217" mass="25815">MVDEQDDLERKGMFTRREIAEMVKQRRKFEYRLKRPSPLKQDFLAYIEYVTQLDSLRRLREKSMARELEKQWNKKRRIKRMFLILPGFQGLDKRTGKRFLWFRHDAAVFSLFISFMSVLAKLIRFHPKVPGLWIYAAAWEFESVPTFRGSLRNDDGSNAGTEESEKKVDLFREKGLSILQTIHARAVQAIPSSFGLRKSCKKHFRYMRSLCNLCLLQ</sequence>
<evidence type="ECO:0000313" key="6">
    <source>
        <dbReference type="EMBL" id="KAG6773997.1"/>
    </source>
</evidence>
<keyword evidence="3" id="KW-0677">Repeat</keyword>
<evidence type="ECO:0000256" key="2">
    <source>
        <dbReference type="ARBA" id="ARBA00022552"/>
    </source>
</evidence>